<dbReference type="GO" id="GO:0097163">
    <property type="term" value="F:sulfur carrier activity"/>
    <property type="evidence" value="ECO:0007669"/>
    <property type="project" value="UniProtKB-UniRule"/>
</dbReference>
<comment type="similarity">
    <text evidence="3">Belongs to the FdhD family.</text>
</comment>
<protein>
    <recommendedName>
        <fullName evidence="3">Sulfur carrier protein FdhD</fullName>
    </recommendedName>
</protein>
<comment type="subcellular location">
    <subcellularLocation>
        <location evidence="3">Cytoplasm</location>
    </subcellularLocation>
</comment>
<dbReference type="GO" id="GO:0006777">
    <property type="term" value="P:Mo-molybdopterin cofactor biosynthetic process"/>
    <property type="evidence" value="ECO:0007669"/>
    <property type="project" value="UniProtKB-UniRule"/>
</dbReference>
<comment type="function">
    <text evidence="3">Required for formate dehydrogenase (FDH) activity. Acts as a sulfur carrier protein that transfers sulfur from IscS to the molybdenum cofactor prior to its insertion into FDH.</text>
</comment>
<dbReference type="HAMAP" id="MF_00187">
    <property type="entry name" value="FdhD"/>
    <property type="match status" value="1"/>
</dbReference>
<dbReference type="NCBIfam" id="TIGR00129">
    <property type="entry name" value="fdhD_narQ"/>
    <property type="match status" value="1"/>
</dbReference>
<keyword evidence="1 3" id="KW-0963">Cytoplasm</keyword>
<name>A0A1Y6CD97_9PROT</name>
<dbReference type="SUPFAM" id="SSF53927">
    <property type="entry name" value="Cytidine deaminase-like"/>
    <property type="match status" value="1"/>
</dbReference>
<evidence type="ECO:0000313" key="5">
    <source>
        <dbReference type="EMBL" id="SMF55625.1"/>
    </source>
</evidence>
<gene>
    <name evidence="3" type="primary">fdhD</name>
    <name evidence="5" type="ORF">SAMN05428998_12083</name>
</gene>
<reference evidence="5 6" key="1">
    <citation type="submission" date="2017-04" db="EMBL/GenBank/DDBJ databases">
        <authorList>
            <person name="Afonso C.L."/>
            <person name="Miller P.J."/>
            <person name="Scott M.A."/>
            <person name="Spackman E."/>
            <person name="Goraichik I."/>
            <person name="Dimitrov K.M."/>
            <person name="Suarez D.L."/>
            <person name="Swayne D.E."/>
        </authorList>
    </citation>
    <scope>NUCLEOTIDE SEQUENCE [LARGE SCALE GENOMIC DNA]</scope>
    <source>
        <strain evidence="5 6">USBA 355</strain>
    </source>
</reference>
<dbReference type="InterPro" id="IPR003786">
    <property type="entry name" value="FdhD"/>
</dbReference>
<dbReference type="InterPro" id="IPR016193">
    <property type="entry name" value="Cytidine_deaminase-like"/>
</dbReference>
<evidence type="ECO:0000256" key="3">
    <source>
        <dbReference type="HAMAP-Rule" id="MF_00187"/>
    </source>
</evidence>
<sequence>MAGESEGLLAAEPAARRDGPASRACSVPALGRIAEPRRHARAADRPVEWLIAEEVPVAMVYNGRSRMVMMASPADLEDFGIGFSVTEEIITRAEDIEAIEVVSHDDGFAIEMTVDMERVAKWRLKRRGITGRTGCGLCGVSTLRDAVRKPHRIEAPLAVGRAAAERALAALPDWQPMNSENRSVHAAAWCSPDGEILEAREDVGRHNALDKLIGSLLRSGRDPSAGFVALSSRCSFELVQKAAAVGVPYLVTISAPTVMALSLAEAAGMRLAARAPDGIIEFDGVAQRN</sequence>
<keyword evidence="6" id="KW-1185">Reference proteome</keyword>
<comment type="caution">
    <text evidence="3">Lacks conserved residue(s) required for the propagation of feature annotation.</text>
</comment>
<accession>A0A1Y6CD97</accession>
<organism evidence="5 6">
    <name type="scientific">Tistlia consotensis USBA 355</name>
    <dbReference type="NCBI Taxonomy" id="560819"/>
    <lineage>
        <taxon>Bacteria</taxon>
        <taxon>Pseudomonadati</taxon>
        <taxon>Pseudomonadota</taxon>
        <taxon>Alphaproteobacteria</taxon>
        <taxon>Rhodospirillales</taxon>
        <taxon>Rhodovibrionaceae</taxon>
        <taxon>Tistlia</taxon>
    </lineage>
</organism>
<feature type="active site" description="Cysteine persulfide intermediate" evidence="3">
    <location>
        <position position="135"/>
    </location>
</feature>
<dbReference type="Gene3D" id="3.10.20.10">
    <property type="match status" value="1"/>
</dbReference>
<dbReference type="STRING" id="560819.SAMN05428998_12083"/>
<evidence type="ECO:0000256" key="2">
    <source>
        <dbReference type="ARBA" id="ARBA00023150"/>
    </source>
</evidence>
<keyword evidence="2 3" id="KW-0501">Molybdenum cofactor biosynthesis</keyword>
<evidence type="ECO:0000313" key="6">
    <source>
        <dbReference type="Proteomes" id="UP000192917"/>
    </source>
</evidence>
<evidence type="ECO:0000256" key="4">
    <source>
        <dbReference type="SAM" id="MobiDB-lite"/>
    </source>
</evidence>
<dbReference type="GO" id="GO:0016783">
    <property type="term" value="F:sulfurtransferase activity"/>
    <property type="evidence" value="ECO:0007669"/>
    <property type="project" value="InterPro"/>
</dbReference>
<dbReference type="Gene3D" id="3.40.140.10">
    <property type="entry name" value="Cytidine Deaminase, domain 2"/>
    <property type="match status" value="1"/>
</dbReference>
<dbReference type="PIRSF" id="PIRSF015626">
    <property type="entry name" value="FdhD"/>
    <property type="match status" value="1"/>
</dbReference>
<dbReference type="EMBL" id="FWZX01000020">
    <property type="protein sequence ID" value="SMF55625.1"/>
    <property type="molecule type" value="Genomic_DNA"/>
</dbReference>
<dbReference type="Pfam" id="PF02634">
    <property type="entry name" value="FdhD-NarQ"/>
    <property type="match status" value="1"/>
</dbReference>
<dbReference type="PANTHER" id="PTHR30592:SF1">
    <property type="entry name" value="SULFUR CARRIER PROTEIN FDHD"/>
    <property type="match status" value="1"/>
</dbReference>
<evidence type="ECO:0000256" key="1">
    <source>
        <dbReference type="ARBA" id="ARBA00022490"/>
    </source>
</evidence>
<dbReference type="PANTHER" id="PTHR30592">
    <property type="entry name" value="FORMATE DEHYDROGENASE"/>
    <property type="match status" value="1"/>
</dbReference>
<dbReference type="Proteomes" id="UP000192917">
    <property type="component" value="Unassembled WGS sequence"/>
</dbReference>
<proteinExistence type="inferred from homology"/>
<feature type="region of interest" description="Disordered" evidence="4">
    <location>
        <begin position="1"/>
        <end position="23"/>
    </location>
</feature>
<dbReference type="GO" id="GO:0005737">
    <property type="term" value="C:cytoplasm"/>
    <property type="evidence" value="ECO:0007669"/>
    <property type="project" value="UniProtKB-SubCell"/>
</dbReference>
<dbReference type="AlphaFoldDB" id="A0A1Y6CD97"/>